<keyword evidence="2" id="KW-1133">Transmembrane helix</keyword>
<dbReference type="AlphaFoldDB" id="A0AAN9JWJ6"/>
<proteinExistence type="predicted"/>
<dbReference type="Proteomes" id="UP001367508">
    <property type="component" value="Unassembled WGS sequence"/>
</dbReference>
<reference evidence="3 4" key="1">
    <citation type="submission" date="2024-01" db="EMBL/GenBank/DDBJ databases">
        <title>The genomes of 5 underutilized Papilionoideae crops provide insights into root nodulation and disease resistanc.</title>
        <authorList>
            <person name="Jiang F."/>
        </authorList>
    </citation>
    <scope>NUCLEOTIDE SEQUENCE [LARGE SCALE GENOMIC DNA]</scope>
    <source>
        <strain evidence="3">LVBAO_FW01</strain>
        <tissue evidence="3">Leaves</tissue>
    </source>
</reference>
<accession>A0AAN9JWJ6</accession>
<keyword evidence="4" id="KW-1185">Reference proteome</keyword>
<evidence type="ECO:0000256" key="1">
    <source>
        <dbReference type="SAM" id="MobiDB-lite"/>
    </source>
</evidence>
<keyword evidence="2" id="KW-0812">Transmembrane</keyword>
<evidence type="ECO:0000313" key="4">
    <source>
        <dbReference type="Proteomes" id="UP001367508"/>
    </source>
</evidence>
<comment type="caution">
    <text evidence="3">The sequence shown here is derived from an EMBL/GenBank/DDBJ whole genome shotgun (WGS) entry which is preliminary data.</text>
</comment>
<feature type="region of interest" description="Disordered" evidence="1">
    <location>
        <begin position="146"/>
        <end position="165"/>
    </location>
</feature>
<name>A0AAN9JWJ6_CANGL</name>
<evidence type="ECO:0000256" key="2">
    <source>
        <dbReference type="SAM" id="Phobius"/>
    </source>
</evidence>
<dbReference type="EMBL" id="JAYMYQ010000011">
    <property type="protein sequence ID" value="KAK7305242.1"/>
    <property type="molecule type" value="Genomic_DNA"/>
</dbReference>
<gene>
    <name evidence="3" type="ORF">VNO77_43144</name>
</gene>
<organism evidence="3 4">
    <name type="scientific">Canavalia gladiata</name>
    <name type="common">Sword bean</name>
    <name type="synonym">Dolichos gladiatus</name>
    <dbReference type="NCBI Taxonomy" id="3824"/>
    <lineage>
        <taxon>Eukaryota</taxon>
        <taxon>Viridiplantae</taxon>
        <taxon>Streptophyta</taxon>
        <taxon>Embryophyta</taxon>
        <taxon>Tracheophyta</taxon>
        <taxon>Spermatophyta</taxon>
        <taxon>Magnoliopsida</taxon>
        <taxon>eudicotyledons</taxon>
        <taxon>Gunneridae</taxon>
        <taxon>Pentapetalae</taxon>
        <taxon>rosids</taxon>
        <taxon>fabids</taxon>
        <taxon>Fabales</taxon>
        <taxon>Fabaceae</taxon>
        <taxon>Papilionoideae</taxon>
        <taxon>50 kb inversion clade</taxon>
        <taxon>NPAAA clade</taxon>
        <taxon>indigoferoid/millettioid clade</taxon>
        <taxon>Phaseoleae</taxon>
        <taxon>Canavalia</taxon>
    </lineage>
</organism>
<evidence type="ECO:0000313" key="3">
    <source>
        <dbReference type="EMBL" id="KAK7305242.1"/>
    </source>
</evidence>
<keyword evidence="2" id="KW-0472">Membrane</keyword>
<protein>
    <submittedName>
        <fullName evidence="3">Uncharacterized protein</fullName>
    </submittedName>
</protein>
<sequence>MANNGAPLADLDPPETNFNVSIPCCESIFGKLNPSFREEEQFSTQAGRAFAVLWVLAGTICLAQLFLCITELDTESRHKTNCQIGLYMEDMELLGVEKLEVDQSAETRLWEVAIVILGETMLIKPFMLEEMEFADIKPQPMVGPYQSTMSSQTQIPNSAPSVPPV</sequence>
<feature type="transmembrane region" description="Helical" evidence="2">
    <location>
        <begin position="49"/>
        <end position="69"/>
    </location>
</feature>